<dbReference type="Gene3D" id="1.20.1560.10">
    <property type="entry name" value="ABC transporter type 1, transmembrane domain"/>
    <property type="match status" value="1"/>
</dbReference>
<evidence type="ECO:0000256" key="1">
    <source>
        <dbReference type="ARBA" id="ARBA00004651"/>
    </source>
</evidence>
<accession>A0AAW9REU1</accession>
<evidence type="ECO:0000256" key="3">
    <source>
        <dbReference type="ARBA" id="ARBA00022475"/>
    </source>
</evidence>
<evidence type="ECO:0000256" key="5">
    <source>
        <dbReference type="ARBA" id="ARBA00022741"/>
    </source>
</evidence>
<keyword evidence="15" id="KW-1185">Reference proteome</keyword>
<reference evidence="14 15" key="1">
    <citation type="submission" date="2024-02" db="EMBL/GenBank/DDBJ databases">
        <title>A novel Wenzhouxiangellaceae bacterium, isolated from coastal sediments.</title>
        <authorList>
            <person name="Du Z.-J."/>
            <person name="Ye Y.-Q."/>
            <person name="Zhang X.-Y."/>
        </authorList>
    </citation>
    <scope>NUCLEOTIDE SEQUENCE [LARGE SCALE GENOMIC DNA]</scope>
    <source>
        <strain evidence="14 15">CH-27</strain>
    </source>
</reference>
<dbReference type="CDD" id="cd18552">
    <property type="entry name" value="ABC_6TM_MsbA_like"/>
    <property type="match status" value="1"/>
</dbReference>
<protein>
    <submittedName>
        <fullName evidence="14">Lipid A export permease/ATP-binding protein MsbA</fullName>
    </submittedName>
</protein>
<dbReference type="PANTHER" id="PTHR43394:SF1">
    <property type="entry name" value="ATP-BINDING CASSETTE SUB-FAMILY B MEMBER 10, MITOCHONDRIAL"/>
    <property type="match status" value="1"/>
</dbReference>
<evidence type="ECO:0000256" key="4">
    <source>
        <dbReference type="ARBA" id="ARBA00022692"/>
    </source>
</evidence>
<dbReference type="PROSITE" id="PS00211">
    <property type="entry name" value="ABC_TRANSPORTER_1"/>
    <property type="match status" value="1"/>
</dbReference>
<feature type="domain" description="ABC transporter" evidence="12">
    <location>
        <begin position="341"/>
        <end position="577"/>
    </location>
</feature>
<gene>
    <name evidence="14" type="primary">msbA</name>
    <name evidence="14" type="ORF">V3330_11700</name>
</gene>
<dbReference type="EMBL" id="JAZHOG010000007">
    <property type="protein sequence ID" value="MEJ8568291.1"/>
    <property type="molecule type" value="Genomic_DNA"/>
</dbReference>
<feature type="transmembrane region" description="Helical" evidence="11">
    <location>
        <begin position="245"/>
        <end position="268"/>
    </location>
</feature>
<dbReference type="PANTHER" id="PTHR43394">
    <property type="entry name" value="ATP-DEPENDENT PERMEASE MDL1, MITOCHONDRIAL"/>
    <property type="match status" value="1"/>
</dbReference>
<dbReference type="InterPro" id="IPR036640">
    <property type="entry name" value="ABC1_TM_sf"/>
</dbReference>
<evidence type="ECO:0000256" key="7">
    <source>
        <dbReference type="ARBA" id="ARBA00022967"/>
    </source>
</evidence>
<dbReference type="NCBIfam" id="TIGR02203">
    <property type="entry name" value="MsbA_lipidA"/>
    <property type="match status" value="1"/>
</dbReference>
<dbReference type="GO" id="GO:0034040">
    <property type="term" value="F:ATPase-coupled lipid transmembrane transporter activity"/>
    <property type="evidence" value="ECO:0007669"/>
    <property type="project" value="InterPro"/>
</dbReference>
<dbReference type="InterPro" id="IPR003439">
    <property type="entry name" value="ABC_transporter-like_ATP-bd"/>
</dbReference>
<evidence type="ECO:0000313" key="14">
    <source>
        <dbReference type="EMBL" id="MEJ8568291.1"/>
    </source>
</evidence>
<keyword evidence="5" id="KW-0547">Nucleotide-binding</keyword>
<dbReference type="GO" id="GO:0015421">
    <property type="term" value="F:ABC-type oligopeptide transporter activity"/>
    <property type="evidence" value="ECO:0007669"/>
    <property type="project" value="TreeGrafter"/>
</dbReference>
<dbReference type="SUPFAM" id="SSF52540">
    <property type="entry name" value="P-loop containing nucleoside triphosphate hydrolases"/>
    <property type="match status" value="1"/>
</dbReference>
<keyword evidence="2" id="KW-0813">Transport</keyword>
<comment type="subcellular location">
    <subcellularLocation>
        <location evidence="1">Cell membrane</location>
        <topology evidence="1">Multi-pass membrane protein</topology>
    </subcellularLocation>
</comment>
<dbReference type="FunFam" id="3.40.50.300:FF:000140">
    <property type="entry name" value="Lipid A export ATP-binding/permease protein MsbA"/>
    <property type="match status" value="1"/>
</dbReference>
<dbReference type="Gene3D" id="3.40.50.300">
    <property type="entry name" value="P-loop containing nucleotide triphosphate hydrolases"/>
    <property type="match status" value="1"/>
</dbReference>
<keyword evidence="6" id="KW-0067">ATP-binding</keyword>
<dbReference type="AlphaFoldDB" id="A0AAW9REU1"/>
<evidence type="ECO:0000256" key="6">
    <source>
        <dbReference type="ARBA" id="ARBA00022840"/>
    </source>
</evidence>
<evidence type="ECO:0000259" key="12">
    <source>
        <dbReference type="PROSITE" id="PS50893"/>
    </source>
</evidence>
<organism evidence="14 15">
    <name type="scientific">Elongatibacter sediminis</name>
    <dbReference type="NCBI Taxonomy" id="3119006"/>
    <lineage>
        <taxon>Bacteria</taxon>
        <taxon>Pseudomonadati</taxon>
        <taxon>Pseudomonadota</taxon>
        <taxon>Gammaproteobacteria</taxon>
        <taxon>Chromatiales</taxon>
        <taxon>Wenzhouxiangellaceae</taxon>
        <taxon>Elongatibacter</taxon>
    </lineage>
</organism>
<evidence type="ECO:0000256" key="9">
    <source>
        <dbReference type="ARBA" id="ARBA00023055"/>
    </source>
</evidence>
<dbReference type="InterPro" id="IPR039421">
    <property type="entry name" value="Type_1_exporter"/>
</dbReference>
<dbReference type="SMART" id="SM00382">
    <property type="entry name" value="AAA"/>
    <property type="match status" value="1"/>
</dbReference>
<dbReference type="RefSeq" id="WP_354695612.1">
    <property type="nucleotide sequence ID" value="NZ_JAZHOG010000007.1"/>
</dbReference>
<dbReference type="GO" id="GO:0005886">
    <property type="term" value="C:plasma membrane"/>
    <property type="evidence" value="ECO:0007669"/>
    <property type="project" value="UniProtKB-SubCell"/>
</dbReference>
<evidence type="ECO:0000256" key="2">
    <source>
        <dbReference type="ARBA" id="ARBA00022448"/>
    </source>
</evidence>
<evidence type="ECO:0000259" key="13">
    <source>
        <dbReference type="PROSITE" id="PS50929"/>
    </source>
</evidence>
<name>A0AAW9REU1_9GAMM</name>
<keyword evidence="8 11" id="KW-1133">Transmembrane helix</keyword>
<dbReference type="Pfam" id="PF00005">
    <property type="entry name" value="ABC_tran"/>
    <property type="match status" value="1"/>
</dbReference>
<evidence type="ECO:0000256" key="10">
    <source>
        <dbReference type="ARBA" id="ARBA00023136"/>
    </source>
</evidence>
<dbReference type="GO" id="GO:0005524">
    <property type="term" value="F:ATP binding"/>
    <property type="evidence" value="ECO:0007669"/>
    <property type="project" value="UniProtKB-KW"/>
</dbReference>
<keyword evidence="9" id="KW-0445">Lipid transport</keyword>
<keyword evidence="3" id="KW-1003">Cell membrane</keyword>
<dbReference type="PROSITE" id="PS50893">
    <property type="entry name" value="ABC_TRANSPORTER_2"/>
    <property type="match status" value="1"/>
</dbReference>
<feature type="transmembrane region" description="Helical" evidence="11">
    <location>
        <begin position="62"/>
        <end position="84"/>
    </location>
</feature>
<dbReference type="SUPFAM" id="SSF90123">
    <property type="entry name" value="ABC transporter transmembrane region"/>
    <property type="match status" value="1"/>
</dbReference>
<dbReference type="GO" id="GO:0016887">
    <property type="term" value="F:ATP hydrolysis activity"/>
    <property type="evidence" value="ECO:0007669"/>
    <property type="project" value="InterPro"/>
</dbReference>
<sequence length="590" mass="64428">MSRTEASSMAVYGRLWTYTRRYGWMFALGVLGVTLDAAMQAAFVKFMEPLIDRVFVGKDSAFGLWLAGIIVLISVGRIIGNFAGVYGMEWVGRKVVADLRYELFRQYTALPAAFFDRFSSGSLISKLAYNSEQVANAATKSIISALRDVMLVILLVGVMVTSNLKLTLVMLLLVPMIGLLVTVISRRFRRISHRIQDSMGDVSHVTEEAVTGHRVVKVFQGQDAEIHRFATVNDKTRRLHMRMQATHLAGSSMVQVAAAAAIVVLMIVATRPGMLESISAGTFTTIFWAMVGTIPPLKRLTTVQSQMQKGVAAADSIFQVLDTEPEQDTGRFEAERVRGEIELRNVSFSYPGTDTPVLQDISFRVPAGSVTALVGHSGSGKTTLAGLLPRFYPYSAGHVLLDGRELKEYRLDNLRSQIALVSQDVVLFNDSVAGNIAYGALAEASREAIEDAARAAHAMGFIEKLPQQLDTLVGENGTLLSGGQRQRLAIARALLKDAPILILDEATSALDNESERAIQEALAEVMKHRTTLVIAHRLSTIENADQVIVLESGRVIESGTHEELLANGKVYASLYHTQFGRERANGAGQD</sequence>
<keyword evidence="4 11" id="KW-0812">Transmembrane</keyword>
<feature type="transmembrane region" description="Helical" evidence="11">
    <location>
        <begin position="21"/>
        <end position="42"/>
    </location>
</feature>
<dbReference type="InterPro" id="IPR003593">
    <property type="entry name" value="AAA+_ATPase"/>
</dbReference>
<evidence type="ECO:0000256" key="8">
    <source>
        <dbReference type="ARBA" id="ARBA00022989"/>
    </source>
</evidence>
<dbReference type="PROSITE" id="PS50929">
    <property type="entry name" value="ABC_TM1F"/>
    <property type="match status" value="1"/>
</dbReference>
<keyword evidence="10 11" id="KW-0472">Membrane</keyword>
<evidence type="ECO:0000256" key="11">
    <source>
        <dbReference type="SAM" id="Phobius"/>
    </source>
</evidence>
<dbReference type="Proteomes" id="UP001359886">
    <property type="component" value="Unassembled WGS sequence"/>
</dbReference>
<dbReference type="InterPro" id="IPR027417">
    <property type="entry name" value="P-loop_NTPase"/>
</dbReference>
<feature type="domain" description="ABC transmembrane type-1" evidence="13">
    <location>
        <begin position="27"/>
        <end position="309"/>
    </location>
</feature>
<dbReference type="Pfam" id="PF00664">
    <property type="entry name" value="ABC_membrane"/>
    <property type="match status" value="1"/>
</dbReference>
<feature type="transmembrane region" description="Helical" evidence="11">
    <location>
        <begin position="166"/>
        <end position="184"/>
    </location>
</feature>
<dbReference type="InterPro" id="IPR017871">
    <property type="entry name" value="ABC_transporter-like_CS"/>
</dbReference>
<keyword evidence="7" id="KW-1278">Translocase</keyword>
<comment type="caution">
    <text evidence="14">The sequence shown here is derived from an EMBL/GenBank/DDBJ whole genome shotgun (WGS) entry which is preliminary data.</text>
</comment>
<feature type="transmembrane region" description="Helical" evidence="11">
    <location>
        <begin position="142"/>
        <end position="160"/>
    </location>
</feature>
<proteinExistence type="predicted"/>
<evidence type="ECO:0000313" key="15">
    <source>
        <dbReference type="Proteomes" id="UP001359886"/>
    </source>
</evidence>
<dbReference type="InterPro" id="IPR011527">
    <property type="entry name" value="ABC1_TM_dom"/>
</dbReference>
<dbReference type="InterPro" id="IPR011917">
    <property type="entry name" value="ABC_transpr_lipidA"/>
</dbReference>